<evidence type="ECO:0000313" key="13">
    <source>
        <dbReference type="Proteomes" id="UP001499852"/>
    </source>
</evidence>
<dbReference type="NCBIfam" id="NF000942">
    <property type="entry name" value="PRK00094.1-4"/>
    <property type="match status" value="1"/>
</dbReference>
<dbReference type="InterPro" id="IPR006109">
    <property type="entry name" value="G3P_DH_NAD-dep_C"/>
</dbReference>
<feature type="binding site" evidence="7">
    <location>
        <position position="278"/>
    </location>
    <ligand>
        <name>NADPH</name>
        <dbReference type="ChEBI" id="CHEBI:57783"/>
    </ligand>
</feature>
<comment type="catalytic activity">
    <reaction evidence="7">
        <text>sn-glycerol 3-phosphate + NAD(+) = dihydroxyacetone phosphate + NADH + H(+)</text>
        <dbReference type="Rhea" id="RHEA:11092"/>
        <dbReference type="ChEBI" id="CHEBI:15378"/>
        <dbReference type="ChEBI" id="CHEBI:57540"/>
        <dbReference type="ChEBI" id="CHEBI:57597"/>
        <dbReference type="ChEBI" id="CHEBI:57642"/>
        <dbReference type="ChEBI" id="CHEBI:57945"/>
        <dbReference type="EC" id="1.1.1.94"/>
    </reaction>
</comment>
<dbReference type="SUPFAM" id="SSF51735">
    <property type="entry name" value="NAD(P)-binding Rossmann-fold domains"/>
    <property type="match status" value="1"/>
</dbReference>
<feature type="binding site" evidence="7">
    <location>
        <position position="279"/>
    </location>
    <ligand>
        <name>sn-glycerol 3-phosphate</name>
        <dbReference type="ChEBI" id="CHEBI:57597"/>
    </ligand>
</feature>
<dbReference type="EMBL" id="BAABIA010000004">
    <property type="protein sequence ID" value="GAA5140283.1"/>
    <property type="molecule type" value="Genomic_DNA"/>
</dbReference>
<feature type="binding site" evidence="7">
    <location>
        <position position="267"/>
    </location>
    <ligand>
        <name>sn-glycerol 3-phosphate</name>
        <dbReference type="ChEBI" id="CHEBI:57597"/>
    </ligand>
</feature>
<dbReference type="Pfam" id="PF07479">
    <property type="entry name" value="NAD_Gly3P_dh_C"/>
    <property type="match status" value="1"/>
</dbReference>
<dbReference type="InterPro" id="IPR013328">
    <property type="entry name" value="6PGD_dom2"/>
</dbReference>
<feature type="binding site" evidence="7">
    <location>
        <position position="35"/>
    </location>
    <ligand>
        <name>NADPH</name>
        <dbReference type="ChEBI" id="CHEBI:57783"/>
    </ligand>
</feature>
<feature type="binding site" evidence="7">
    <location>
        <position position="277"/>
    </location>
    <ligand>
        <name>sn-glycerol 3-phosphate</name>
        <dbReference type="ChEBI" id="CHEBI:57597"/>
    </ligand>
</feature>
<feature type="binding site" evidence="7">
    <location>
        <position position="131"/>
    </location>
    <ligand>
        <name>NADPH</name>
        <dbReference type="ChEBI" id="CHEBI:57783"/>
    </ligand>
</feature>
<keyword evidence="7" id="KW-0521">NADP</keyword>
<dbReference type="PANTHER" id="PTHR11728">
    <property type="entry name" value="GLYCEROL-3-PHOSPHATE DEHYDROGENASE"/>
    <property type="match status" value="1"/>
</dbReference>
<dbReference type="PRINTS" id="PR00077">
    <property type="entry name" value="GPDHDRGNASE"/>
</dbReference>
<sequence>MTLAVGPGLLFDSFDSPDMSSALPYSNALVIGAGSWGTALTAVLAERGLQVQFWGRDPALMEEIQSTRRNSRYLPGLVLPESIQATARMEDLRPADLVVFVVPSKAVRETAHSMAALPAVKDAQVIISCAKGIELNSGKRLTQILAESFTQTPLAVLTGPNHAEEVSQRMATAAVVACEKETVALDVQACFTLPWFRTYTSDDVTGVEWAGAMKNPYAIAAGIALGLKLGDNAIAALVTRALAEMVRMGVAMGGRAESFMGLGGVGDLMATCYSEHSRNHRVGRLIGEGMPLQEIMSSTRMVAEGVPNTASLHGAAKAKGVRTPLLDEIYAMLYEAKPAKEAMRALLSRDPRAETE</sequence>
<feature type="binding site" evidence="7">
    <location>
        <position position="302"/>
    </location>
    <ligand>
        <name>NADPH</name>
        <dbReference type="ChEBI" id="CHEBI:57783"/>
    </ligand>
</feature>
<dbReference type="NCBIfam" id="NF000940">
    <property type="entry name" value="PRK00094.1-2"/>
    <property type="match status" value="1"/>
</dbReference>
<keyword evidence="7" id="KW-0547">Nucleotide-binding</keyword>
<feature type="binding site" evidence="7">
    <location>
        <position position="159"/>
    </location>
    <ligand>
        <name>sn-glycerol 3-phosphate</name>
        <dbReference type="ChEBI" id="CHEBI:57597"/>
    </ligand>
</feature>
<dbReference type="Pfam" id="PF01210">
    <property type="entry name" value="NAD_Gly3P_dh_N"/>
    <property type="match status" value="1"/>
</dbReference>
<dbReference type="InterPro" id="IPR011128">
    <property type="entry name" value="G3P_DH_NAD-dep_N"/>
</dbReference>
<feature type="domain" description="Glycerol-3-phosphate dehydrogenase NAD-dependent N-terminal" evidence="10">
    <location>
        <begin position="30"/>
        <end position="183"/>
    </location>
</feature>
<organism evidence="12 13">
    <name type="scientific">Prosthecobacter algae</name>
    <dbReference type="NCBI Taxonomy" id="1144682"/>
    <lineage>
        <taxon>Bacteria</taxon>
        <taxon>Pseudomonadati</taxon>
        <taxon>Verrucomicrobiota</taxon>
        <taxon>Verrucomicrobiia</taxon>
        <taxon>Verrucomicrobiales</taxon>
        <taxon>Verrucomicrobiaceae</taxon>
        <taxon>Prosthecobacter</taxon>
    </lineage>
</organism>
<keyword evidence="2 7" id="KW-0444">Lipid biosynthesis</keyword>
<feature type="binding site" evidence="7">
    <location>
        <position position="278"/>
    </location>
    <ligand>
        <name>sn-glycerol 3-phosphate</name>
        <dbReference type="ChEBI" id="CHEBI:57597"/>
    </ligand>
</feature>
<dbReference type="InterPro" id="IPR008927">
    <property type="entry name" value="6-PGluconate_DH-like_C_sf"/>
</dbReference>
<reference evidence="13" key="1">
    <citation type="journal article" date="2019" name="Int. J. Syst. Evol. Microbiol.">
        <title>The Global Catalogue of Microorganisms (GCM) 10K type strain sequencing project: providing services to taxonomists for standard genome sequencing and annotation.</title>
        <authorList>
            <consortium name="The Broad Institute Genomics Platform"/>
            <consortium name="The Broad Institute Genome Sequencing Center for Infectious Disease"/>
            <person name="Wu L."/>
            <person name="Ma J."/>
        </authorList>
    </citation>
    <scope>NUCLEOTIDE SEQUENCE [LARGE SCALE GENOMIC DNA]</scope>
    <source>
        <strain evidence="13">JCM 18053</strain>
    </source>
</reference>
<comment type="catalytic activity">
    <reaction evidence="7 9">
        <text>sn-glycerol 3-phosphate + NADP(+) = dihydroxyacetone phosphate + NADPH + H(+)</text>
        <dbReference type="Rhea" id="RHEA:11096"/>
        <dbReference type="ChEBI" id="CHEBI:15378"/>
        <dbReference type="ChEBI" id="CHEBI:57597"/>
        <dbReference type="ChEBI" id="CHEBI:57642"/>
        <dbReference type="ChEBI" id="CHEBI:57783"/>
        <dbReference type="ChEBI" id="CHEBI:58349"/>
        <dbReference type="EC" id="1.1.1.94"/>
    </reaction>
</comment>
<comment type="similarity">
    <text evidence="1 7 8">Belongs to the NAD-dependent glycerol-3-phosphate dehydrogenase family.</text>
</comment>
<dbReference type="Gene3D" id="3.40.50.720">
    <property type="entry name" value="NAD(P)-binding Rossmann-like Domain"/>
    <property type="match status" value="1"/>
</dbReference>
<keyword evidence="5 7" id="KW-0594">Phospholipid biosynthesis</keyword>
<proteinExistence type="inferred from homology"/>
<comment type="pathway">
    <text evidence="7">Membrane lipid metabolism; glycerophospholipid metabolism.</text>
</comment>
<evidence type="ECO:0000256" key="8">
    <source>
        <dbReference type="RuleBase" id="RU000437"/>
    </source>
</evidence>
<feature type="active site" description="Proton acceptor" evidence="7">
    <location>
        <position position="214"/>
    </location>
</feature>
<feature type="domain" description="Glycerol-3-phosphate dehydrogenase NAD-dependent C-terminal" evidence="11">
    <location>
        <begin position="203"/>
        <end position="343"/>
    </location>
</feature>
<dbReference type="InterPro" id="IPR036291">
    <property type="entry name" value="NAD(P)-bd_dom_sf"/>
</dbReference>
<evidence type="ECO:0000259" key="11">
    <source>
        <dbReference type="Pfam" id="PF07479"/>
    </source>
</evidence>
<evidence type="ECO:0000256" key="7">
    <source>
        <dbReference type="HAMAP-Rule" id="MF_00394"/>
    </source>
</evidence>
<evidence type="ECO:0000256" key="3">
    <source>
        <dbReference type="ARBA" id="ARBA00023002"/>
    </source>
</evidence>
<name>A0ABP9P3L8_9BACT</name>
<dbReference type="HAMAP" id="MF_00394">
    <property type="entry name" value="NAD_Glyc3P_dehydrog"/>
    <property type="match status" value="1"/>
</dbReference>
<dbReference type="PANTHER" id="PTHR11728:SF1">
    <property type="entry name" value="GLYCEROL-3-PHOSPHATE DEHYDROGENASE [NAD(+)] 2, CHLOROPLASTIC"/>
    <property type="match status" value="1"/>
</dbReference>
<feature type="binding site" evidence="7">
    <location>
        <position position="36"/>
    </location>
    <ligand>
        <name>NADPH</name>
        <dbReference type="ChEBI" id="CHEBI:57783"/>
    </ligand>
</feature>
<dbReference type="InterPro" id="IPR006168">
    <property type="entry name" value="G3P_DH_NAD-dep"/>
</dbReference>
<keyword evidence="7 8" id="KW-0520">NAD</keyword>
<feature type="binding site" evidence="7">
    <location>
        <position position="56"/>
    </location>
    <ligand>
        <name>NADPH</name>
        <dbReference type="ChEBI" id="CHEBI:57783"/>
    </ligand>
</feature>
<comment type="caution">
    <text evidence="12">The sequence shown here is derived from an EMBL/GenBank/DDBJ whole genome shotgun (WGS) entry which is preliminary data.</text>
</comment>
<feature type="binding site" evidence="7">
    <location>
        <position position="304"/>
    </location>
    <ligand>
        <name>NADPH</name>
        <dbReference type="ChEBI" id="CHEBI:57783"/>
    </ligand>
</feature>
<protein>
    <recommendedName>
        <fullName evidence="7">Glycerol-3-phosphate dehydrogenase [NAD(P)+]</fullName>
        <ecNumber evidence="7">1.1.1.94</ecNumber>
    </recommendedName>
    <alternativeName>
        <fullName evidence="7">NAD(P)(+)-dependent glycerol-3-phosphate dehydrogenase</fullName>
    </alternativeName>
    <alternativeName>
        <fullName evidence="7">NAD(P)H-dependent dihydroxyacetone-phosphate reductase</fullName>
    </alternativeName>
</protein>
<dbReference type="Proteomes" id="UP001499852">
    <property type="component" value="Unassembled WGS sequence"/>
</dbReference>
<evidence type="ECO:0000256" key="2">
    <source>
        <dbReference type="ARBA" id="ARBA00022516"/>
    </source>
</evidence>
<keyword evidence="6 7" id="KW-1208">Phospholipid metabolism</keyword>
<feature type="binding site" evidence="7">
    <location>
        <position position="163"/>
    </location>
    <ligand>
        <name>NADPH</name>
        <dbReference type="ChEBI" id="CHEBI:57783"/>
    </ligand>
</feature>
<keyword evidence="13" id="KW-1185">Reference proteome</keyword>
<accession>A0ABP9P3L8</accession>
<feature type="binding site" evidence="7">
    <location>
        <position position="131"/>
    </location>
    <ligand>
        <name>sn-glycerol 3-phosphate</name>
        <dbReference type="ChEBI" id="CHEBI:57597"/>
    </ligand>
</feature>
<dbReference type="PIRSF" id="PIRSF000114">
    <property type="entry name" value="Glycerol-3-P_dh"/>
    <property type="match status" value="1"/>
</dbReference>
<dbReference type="SUPFAM" id="SSF48179">
    <property type="entry name" value="6-phosphogluconate dehydrogenase C-terminal domain-like"/>
    <property type="match status" value="1"/>
</dbReference>
<evidence type="ECO:0000259" key="10">
    <source>
        <dbReference type="Pfam" id="PF01210"/>
    </source>
</evidence>
<evidence type="ECO:0000313" key="12">
    <source>
        <dbReference type="EMBL" id="GAA5140283.1"/>
    </source>
</evidence>
<evidence type="ECO:0000256" key="1">
    <source>
        <dbReference type="ARBA" id="ARBA00011009"/>
    </source>
</evidence>
<evidence type="ECO:0000256" key="9">
    <source>
        <dbReference type="RuleBase" id="RU000439"/>
    </source>
</evidence>
<feature type="binding site" evidence="7">
    <location>
        <position position="73"/>
    </location>
    <ligand>
        <name>NADPH</name>
        <dbReference type="ChEBI" id="CHEBI:57783"/>
    </ligand>
</feature>
<keyword evidence="4 7" id="KW-0443">Lipid metabolism</keyword>
<comment type="subcellular location">
    <subcellularLocation>
        <location evidence="7">Cytoplasm</location>
    </subcellularLocation>
</comment>
<keyword evidence="3 7" id="KW-0560">Oxidoreductase</keyword>
<keyword evidence="7" id="KW-0963">Cytoplasm</keyword>
<feature type="binding site" evidence="7">
    <location>
        <position position="214"/>
    </location>
    <ligand>
        <name>sn-glycerol 3-phosphate</name>
        <dbReference type="ChEBI" id="CHEBI:57597"/>
    </ligand>
</feature>
<evidence type="ECO:0000256" key="6">
    <source>
        <dbReference type="ARBA" id="ARBA00023264"/>
    </source>
</evidence>
<gene>
    <name evidence="7" type="primary">gpsA</name>
    <name evidence="12" type="ORF">GCM10023213_22670</name>
</gene>
<dbReference type="EC" id="1.1.1.94" evidence="7"/>
<comment type="function">
    <text evidence="7">Catalyzes the reduction of the glycolytic intermediate dihydroxyacetone phosphate (DHAP) to sn-glycerol 3-phosphate (G3P), the key precursor for phospholipid synthesis.</text>
</comment>
<comment type="caution">
    <text evidence="7">Lacks conserved residue(s) required for the propagation of feature annotation.</text>
</comment>
<evidence type="ECO:0000256" key="4">
    <source>
        <dbReference type="ARBA" id="ARBA00023098"/>
    </source>
</evidence>
<dbReference type="Gene3D" id="1.10.1040.10">
    <property type="entry name" value="N-(1-d-carboxylethyl)-l-norvaline Dehydrogenase, domain 2"/>
    <property type="match status" value="1"/>
</dbReference>
<evidence type="ECO:0000256" key="5">
    <source>
        <dbReference type="ARBA" id="ARBA00023209"/>
    </source>
</evidence>